<keyword evidence="2" id="KW-1185">Reference proteome</keyword>
<proteinExistence type="predicted"/>
<gene>
    <name evidence="1" type="ORF">KDK95_18585</name>
</gene>
<dbReference type="AlphaFoldDB" id="A0A941EDC2"/>
<evidence type="ECO:0000313" key="1">
    <source>
        <dbReference type="EMBL" id="MBR7828325.1"/>
    </source>
</evidence>
<sequence length="144" mass="14003">MAVPTPVDEELAVALTAAFEVCFALAVALPCGFADEVGFDDGKADRLALAFGLPNPSPPVALAAATAPPPGICGSVVSADGNPVLSPSIWMKTTTAAAAASTVDATSTIQIRPGPGVGTVRAALVCVGFEGGLPSGAIADDGAV</sequence>
<name>A0A941EDC2_9ACTN</name>
<protein>
    <submittedName>
        <fullName evidence="1">Uncharacterized protein</fullName>
    </submittedName>
</protein>
<accession>A0A941EDC2</accession>
<dbReference type="Proteomes" id="UP000676325">
    <property type="component" value="Unassembled WGS sequence"/>
</dbReference>
<organism evidence="1 2">
    <name type="scientific">Actinospica acidithermotolerans</name>
    <dbReference type="NCBI Taxonomy" id="2828514"/>
    <lineage>
        <taxon>Bacteria</taxon>
        <taxon>Bacillati</taxon>
        <taxon>Actinomycetota</taxon>
        <taxon>Actinomycetes</taxon>
        <taxon>Catenulisporales</taxon>
        <taxon>Actinospicaceae</taxon>
        <taxon>Actinospica</taxon>
    </lineage>
</organism>
<reference evidence="1" key="1">
    <citation type="submission" date="2021-04" db="EMBL/GenBank/DDBJ databases">
        <title>Genome based classification of Actinospica acidithermotolerans sp. nov., an actinobacterium isolated from an Indonesian hot spring.</title>
        <authorList>
            <person name="Kusuma A.B."/>
            <person name="Putra K.E."/>
            <person name="Nafisah S."/>
            <person name="Loh J."/>
            <person name="Nouioui I."/>
            <person name="Goodfellow M."/>
        </authorList>
    </citation>
    <scope>NUCLEOTIDE SEQUENCE</scope>
    <source>
        <strain evidence="1">MGRD01-02</strain>
    </source>
</reference>
<comment type="caution">
    <text evidence="1">The sequence shown here is derived from an EMBL/GenBank/DDBJ whole genome shotgun (WGS) entry which is preliminary data.</text>
</comment>
<dbReference type="RefSeq" id="WP_212519463.1">
    <property type="nucleotide sequence ID" value="NZ_JAGSOH010000053.1"/>
</dbReference>
<evidence type="ECO:0000313" key="2">
    <source>
        <dbReference type="Proteomes" id="UP000676325"/>
    </source>
</evidence>
<dbReference type="EMBL" id="JAGSOH010000053">
    <property type="protein sequence ID" value="MBR7828325.1"/>
    <property type="molecule type" value="Genomic_DNA"/>
</dbReference>